<evidence type="ECO:0000256" key="1">
    <source>
        <dbReference type="ARBA" id="ARBA00023125"/>
    </source>
</evidence>
<dbReference type="OrthoDB" id="9802039at2"/>
<dbReference type="CDD" id="cd00592">
    <property type="entry name" value="HTH_MerR-like"/>
    <property type="match status" value="1"/>
</dbReference>
<proteinExistence type="predicted"/>
<dbReference type="InterPro" id="IPR009061">
    <property type="entry name" value="DNA-bd_dom_put_sf"/>
</dbReference>
<dbReference type="PANTHER" id="PTHR30204:SF98">
    <property type="entry name" value="HTH-TYPE TRANSCRIPTIONAL REGULATOR ADHR"/>
    <property type="match status" value="1"/>
</dbReference>
<dbReference type="InterPro" id="IPR047057">
    <property type="entry name" value="MerR_fam"/>
</dbReference>
<dbReference type="RefSeq" id="WP_131515502.1">
    <property type="nucleotide sequence ID" value="NZ_SJKD01000005.1"/>
</dbReference>
<evidence type="ECO:0000259" key="2">
    <source>
        <dbReference type="PROSITE" id="PS50937"/>
    </source>
</evidence>
<name>A0A4V2M7F3_9ACTN</name>
<dbReference type="Proteomes" id="UP000293342">
    <property type="component" value="Unassembled WGS sequence"/>
</dbReference>
<evidence type="ECO:0000313" key="3">
    <source>
        <dbReference type="EMBL" id="TCC47432.1"/>
    </source>
</evidence>
<dbReference type="Pfam" id="PF13411">
    <property type="entry name" value="MerR_1"/>
    <property type="match status" value="1"/>
</dbReference>
<sequence>MKSGEAELTIGEVADRFGLGTHVLRHWETMGLLTPRRVSGRRRYGEDDLYRVAAFLHGKHAGLSLEQIYQMFTVTNPSGRTGILRDQRDVVRRRIAAAQQQLDLIECVLRCRHSDFTQCPTYRALLGLRIAVGDPSPEHAAAHG</sequence>
<dbReference type="SMART" id="SM00422">
    <property type="entry name" value="HTH_MERR"/>
    <property type="match status" value="1"/>
</dbReference>
<protein>
    <submittedName>
        <fullName evidence="3">MerR family transcriptional regulator</fullName>
    </submittedName>
</protein>
<reference evidence="3 4" key="1">
    <citation type="submission" date="2019-02" db="EMBL/GenBank/DDBJ databases">
        <title>Kribbella capetownensis sp. nov. and Kribbella speibonae sp. nov., isolated from soil.</title>
        <authorList>
            <person name="Curtis S.M."/>
            <person name="Norton I."/>
            <person name="Everest G.J."/>
            <person name="Meyers P.R."/>
        </authorList>
    </citation>
    <scope>NUCLEOTIDE SEQUENCE [LARGE SCALE GENOMIC DNA]</scope>
    <source>
        <strain evidence="3 4">YM53</strain>
    </source>
</reference>
<dbReference type="Gene3D" id="1.10.1660.10">
    <property type="match status" value="1"/>
</dbReference>
<keyword evidence="1" id="KW-0238">DNA-binding</keyword>
<dbReference type="GO" id="GO:0003700">
    <property type="term" value="F:DNA-binding transcription factor activity"/>
    <property type="evidence" value="ECO:0007669"/>
    <property type="project" value="InterPro"/>
</dbReference>
<dbReference type="InterPro" id="IPR000551">
    <property type="entry name" value="MerR-type_HTH_dom"/>
</dbReference>
<keyword evidence="4" id="KW-1185">Reference proteome</keyword>
<accession>A0A4V2M7F3</accession>
<dbReference type="AlphaFoldDB" id="A0A4V2M7F3"/>
<dbReference type="PANTHER" id="PTHR30204">
    <property type="entry name" value="REDOX-CYCLING DRUG-SENSING TRANSCRIPTIONAL ACTIVATOR SOXR"/>
    <property type="match status" value="1"/>
</dbReference>
<evidence type="ECO:0000313" key="4">
    <source>
        <dbReference type="Proteomes" id="UP000293342"/>
    </source>
</evidence>
<dbReference type="GO" id="GO:0003677">
    <property type="term" value="F:DNA binding"/>
    <property type="evidence" value="ECO:0007669"/>
    <property type="project" value="UniProtKB-KW"/>
</dbReference>
<comment type="caution">
    <text evidence="3">The sequence shown here is derived from an EMBL/GenBank/DDBJ whole genome shotgun (WGS) entry which is preliminary data.</text>
</comment>
<dbReference type="PROSITE" id="PS50937">
    <property type="entry name" value="HTH_MERR_2"/>
    <property type="match status" value="1"/>
</dbReference>
<organism evidence="3 4">
    <name type="scientific">Kribbella capetownensis</name>
    <dbReference type="NCBI Taxonomy" id="1572659"/>
    <lineage>
        <taxon>Bacteria</taxon>
        <taxon>Bacillati</taxon>
        <taxon>Actinomycetota</taxon>
        <taxon>Actinomycetes</taxon>
        <taxon>Propionibacteriales</taxon>
        <taxon>Kribbellaceae</taxon>
        <taxon>Kribbella</taxon>
    </lineage>
</organism>
<gene>
    <name evidence="3" type="ORF">E0H75_21850</name>
</gene>
<dbReference type="SUPFAM" id="SSF46955">
    <property type="entry name" value="Putative DNA-binding domain"/>
    <property type="match status" value="1"/>
</dbReference>
<feature type="domain" description="HTH merR-type" evidence="2">
    <location>
        <begin position="7"/>
        <end position="74"/>
    </location>
</feature>
<dbReference type="EMBL" id="SJKD01000005">
    <property type="protein sequence ID" value="TCC47432.1"/>
    <property type="molecule type" value="Genomic_DNA"/>
</dbReference>